<organism evidence="5 6">
    <name type="scientific">Solirubrobacter pauli</name>
    <dbReference type="NCBI Taxonomy" id="166793"/>
    <lineage>
        <taxon>Bacteria</taxon>
        <taxon>Bacillati</taxon>
        <taxon>Actinomycetota</taxon>
        <taxon>Thermoleophilia</taxon>
        <taxon>Solirubrobacterales</taxon>
        <taxon>Solirubrobacteraceae</taxon>
        <taxon>Solirubrobacter</taxon>
    </lineage>
</organism>
<evidence type="ECO:0000256" key="1">
    <source>
        <dbReference type="ARBA" id="ARBA00022898"/>
    </source>
</evidence>
<dbReference type="EMBL" id="RBIL01000002">
    <property type="protein sequence ID" value="RKQ87668.1"/>
    <property type="molecule type" value="Genomic_DNA"/>
</dbReference>
<dbReference type="Pfam" id="PF01168">
    <property type="entry name" value="Ala_racemase_N"/>
    <property type="match status" value="1"/>
</dbReference>
<evidence type="ECO:0000256" key="2">
    <source>
        <dbReference type="PIRSR" id="PIRSR004848-1"/>
    </source>
</evidence>
<evidence type="ECO:0000256" key="3">
    <source>
        <dbReference type="RuleBase" id="RU004514"/>
    </source>
</evidence>
<protein>
    <recommendedName>
        <fullName evidence="4">Alanine racemase N-terminal domain-containing protein</fullName>
    </recommendedName>
</protein>
<dbReference type="PIRSF" id="PIRSF004848">
    <property type="entry name" value="YBL036c_PLPDEIII"/>
    <property type="match status" value="1"/>
</dbReference>
<dbReference type="InterPro" id="IPR001608">
    <property type="entry name" value="Ala_racemase_N"/>
</dbReference>
<keyword evidence="6" id="KW-1185">Reference proteome</keyword>
<dbReference type="AlphaFoldDB" id="A0A660L2L4"/>
<dbReference type="CDD" id="cd00635">
    <property type="entry name" value="PLPDE_III_YBL036c_like"/>
    <property type="match status" value="1"/>
</dbReference>
<reference evidence="5 6" key="1">
    <citation type="submission" date="2018-10" db="EMBL/GenBank/DDBJ databases">
        <title>Genomic Encyclopedia of Archaeal and Bacterial Type Strains, Phase II (KMG-II): from individual species to whole genera.</title>
        <authorList>
            <person name="Goeker M."/>
        </authorList>
    </citation>
    <scope>NUCLEOTIDE SEQUENCE [LARGE SCALE GENOMIC DNA]</scope>
    <source>
        <strain evidence="5 6">DSM 14954</strain>
    </source>
</reference>
<dbReference type="SUPFAM" id="SSF51419">
    <property type="entry name" value="PLP-binding barrel"/>
    <property type="match status" value="1"/>
</dbReference>
<dbReference type="NCBIfam" id="TIGR00044">
    <property type="entry name" value="YggS family pyridoxal phosphate-dependent enzyme"/>
    <property type="match status" value="1"/>
</dbReference>
<comment type="cofactor">
    <cofactor evidence="2">
        <name>pyridoxal 5'-phosphate</name>
        <dbReference type="ChEBI" id="CHEBI:597326"/>
    </cofactor>
</comment>
<proteinExistence type="inferred from homology"/>
<dbReference type="Gene3D" id="3.20.20.10">
    <property type="entry name" value="Alanine racemase"/>
    <property type="match status" value="1"/>
</dbReference>
<evidence type="ECO:0000259" key="4">
    <source>
        <dbReference type="Pfam" id="PF01168"/>
    </source>
</evidence>
<evidence type="ECO:0000313" key="5">
    <source>
        <dbReference type="EMBL" id="RKQ87668.1"/>
    </source>
</evidence>
<dbReference type="InterPro" id="IPR011078">
    <property type="entry name" value="PyrdxlP_homeostasis"/>
</dbReference>
<comment type="similarity">
    <text evidence="3">Belongs to the pyridoxal phosphate-binding protein YggS/PROSC family.</text>
</comment>
<comment type="caution">
    <text evidence="5">The sequence shown here is derived from an EMBL/GenBank/DDBJ whole genome shotgun (WGS) entry which is preliminary data.</text>
</comment>
<dbReference type="Proteomes" id="UP000278962">
    <property type="component" value="Unassembled WGS sequence"/>
</dbReference>
<dbReference type="InterPro" id="IPR029066">
    <property type="entry name" value="PLP-binding_barrel"/>
</dbReference>
<name>A0A660L2L4_9ACTN</name>
<evidence type="ECO:0000313" key="6">
    <source>
        <dbReference type="Proteomes" id="UP000278962"/>
    </source>
</evidence>
<dbReference type="GO" id="GO:0030170">
    <property type="term" value="F:pyridoxal phosphate binding"/>
    <property type="evidence" value="ECO:0007669"/>
    <property type="project" value="InterPro"/>
</dbReference>
<dbReference type="PANTHER" id="PTHR10146">
    <property type="entry name" value="PROLINE SYNTHETASE CO-TRANSCRIBED BACTERIAL HOMOLOG PROTEIN"/>
    <property type="match status" value="1"/>
</dbReference>
<accession>A0A660L2L4</accession>
<keyword evidence="1 2" id="KW-0663">Pyridoxal phosphate</keyword>
<dbReference type="PROSITE" id="PS01211">
    <property type="entry name" value="UPF0001"/>
    <property type="match status" value="1"/>
</dbReference>
<dbReference type="PANTHER" id="PTHR10146:SF14">
    <property type="entry name" value="PYRIDOXAL PHOSPHATE HOMEOSTASIS PROTEIN"/>
    <property type="match status" value="1"/>
</dbReference>
<feature type="domain" description="Alanine racemase N-terminal" evidence="4">
    <location>
        <begin position="9"/>
        <end position="214"/>
    </location>
</feature>
<feature type="modified residue" description="N6-(pyridoxal phosphate)lysine" evidence="2">
    <location>
        <position position="41"/>
    </location>
</feature>
<dbReference type="RefSeq" id="WP_121256419.1">
    <property type="nucleotide sequence ID" value="NZ_RBIL01000002.1"/>
</dbReference>
<sequence length="215" mass="23561">MPRQFTGLDADRIRANLDRIRNEIADAGRNPDEVEILAAVKYVPLDEVGTLRDAGLTLLGENRAQELEDKASRFPDFRWHFIGQLQSRKVKQILPYATLIHSVASESALSQLAKHAAPETEILLEVNVAGEADKAGIAPEELPRYLEQSPVKVVGLMTMPPFASDPEASRPHFARLRALADEHGLEHLSMGTSQDFAVAAAEGATIVRIGTTLYT</sequence>
<dbReference type="OrthoDB" id="9804072at2"/>
<gene>
    <name evidence="5" type="ORF">C8N24_5693</name>
</gene>